<gene>
    <name evidence="1" type="ORF">SAMN04488104_1002183</name>
</gene>
<dbReference type="STRING" id="686796.SAMN04488104_1002183"/>
<dbReference type="OrthoDB" id="639802at2"/>
<organism evidence="1 2">
    <name type="scientific">Algoriphagus faecimaris</name>
    <dbReference type="NCBI Taxonomy" id="686796"/>
    <lineage>
        <taxon>Bacteria</taxon>
        <taxon>Pseudomonadati</taxon>
        <taxon>Bacteroidota</taxon>
        <taxon>Cytophagia</taxon>
        <taxon>Cytophagales</taxon>
        <taxon>Cyclobacteriaceae</taxon>
        <taxon>Algoriphagus</taxon>
    </lineage>
</organism>
<dbReference type="EMBL" id="FNAC01000002">
    <property type="protein sequence ID" value="SDC61657.1"/>
    <property type="molecule type" value="Genomic_DNA"/>
</dbReference>
<proteinExistence type="predicted"/>
<evidence type="ECO:0000313" key="2">
    <source>
        <dbReference type="Proteomes" id="UP000199060"/>
    </source>
</evidence>
<evidence type="ECO:0000313" key="1">
    <source>
        <dbReference type="EMBL" id="SDC61657.1"/>
    </source>
</evidence>
<dbReference type="RefSeq" id="WP_087937792.1">
    <property type="nucleotide sequence ID" value="NZ_FNAC01000002.1"/>
</dbReference>
<sequence length="406" mass="47931">MPKAIGDLDEKLLERLRQRLAKRVNVSFNANKSYYRVSEFLFERTHVSVSQSTLRRVFQYDSPHSPTKSTLDLICQSLGYYNWKDFVEKESELNHFDLLQVISAIQIGGISSLDEVRKQVSKFIDSPNLFNLLEAIVDAAISQRNISILGQLFELDGVFDYRQDSLKIYFFIHNLVIKLIKAGLMQKMIPYFGASEKAREFLIEWYVDEDHLDGYYYDLLQEYKKHKTGLESKLFYNCLMYQWAELKKISSRQWLEPIREFEETDPVHAIPKARRLGILMLEVESQKLPNSLKNEFEKYFDQINDDARIIAVLIIVRLLFSKRRDLLIQKVLEFLPYSNELGKDIWTQINLNQLKIYRAYACFLVDEFEKAHIVINEFEPLLVNNFIRVTIFRDYEVVAQLIKGDR</sequence>
<keyword evidence="2" id="KW-1185">Reference proteome</keyword>
<dbReference type="Proteomes" id="UP000199060">
    <property type="component" value="Unassembled WGS sequence"/>
</dbReference>
<dbReference type="AlphaFoldDB" id="A0A1G6N2J3"/>
<reference evidence="2" key="1">
    <citation type="submission" date="2016-10" db="EMBL/GenBank/DDBJ databases">
        <authorList>
            <person name="Varghese N."/>
            <person name="Submissions S."/>
        </authorList>
    </citation>
    <scope>NUCLEOTIDE SEQUENCE [LARGE SCALE GENOMIC DNA]</scope>
    <source>
        <strain evidence="2">DSM 23095</strain>
    </source>
</reference>
<protein>
    <submittedName>
        <fullName evidence="1">Uncharacterized protein</fullName>
    </submittedName>
</protein>
<name>A0A1G6N2J3_9BACT</name>
<accession>A0A1G6N2J3</accession>